<feature type="region of interest" description="Disordered" evidence="1">
    <location>
        <begin position="153"/>
        <end position="481"/>
    </location>
</feature>
<sequence>MGFLRKIGSSKSLREKASKDAYRPPTPPPQLPPLPDHIRRSESKSTHQSNNTQQRAQRRRSRSLWGTSEEAKVARTGLQRRDSFCGSTFTTDSSPSSQPWRSRDAWLALHTPSTPTIVNELTFPCSLDPPTPGWRGRGGGGFFAGTEAMTDADKIKSARGDDGDSIFSLPPRSRSRAATLASRDSPTPSRSKLAYPTPPLDSGVDDSPMSPTMMPKTGLRRPSHNGSQIESLPPVSALPPPRAVSPVPTLPPTPTTPRAPARSNSVTTTARDSTSSGDHGSQSPVTPQQSTQLLQAPPSNFLPSEAKVPWGQASRSASPILFRNDSTSTTHSSRLSARSSTHSSRARIVYSPKPPSRALPATPPDSDSGHSNEEHGLPYDQPQQQQPHNAVDITDEAGGEVIDFTRPRSPAAEQAQGPSSDDLRRSLSSSRGRRSSIQSSYETHESFNSVGSGAFYTPPPAAAQGFFAPPLPVPAGAAPAS</sequence>
<comment type="caution">
    <text evidence="2">The sequence shown here is derived from an EMBL/GenBank/DDBJ whole genome shotgun (WGS) entry which is preliminary data.</text>
</comment>
<dbReference type="Proteomes" id="UP000002748">
    <property type="component" value="Unassembled WGS sequence"/>
</dbReference>
<name>J5SPT6_TRIAS</name>
<accession>J5SPT6</accession>
<feature type="compositionally biased region" description="Basic and acidic residues" evidence="1">
    <location>
        <begin position="69"/>
        <end position="83"/>
    </location>
</feature>
<feature type="compositionally biased region" description="Pro residues" evidence="1">
    <location>
        <begin position="352"/>
        <end position="363"/>
    </location>
</feature>
<feature type="compositionally biased region" description="Low complexity" evidence="1">
    <location>
        <begin position="326"/>
        <end position="347"/>
    </location>
</feature>
<feature type="compositionally biased region" description="Low complexity" evidence="1">
    <location>
        <begin position="426"/>
        <end position="440"/>
    </location>
</feature>
<evidence type="ECO:0000313" key="3">
    <source>
        <dbReference type="Proteomes" id="UP000002748"/>
    </source>
</evidence>
<protein>
    <submittedName>
        <fullName evidence="2">Uncharacterized protein</fullName>
    </submittedName>
</protein>
<feature type="compositionally biased region" description="Basic and acidic residues" evidence="1">
    <location>
        <begin position="12"/>
        <end position="22"/>
    </location>
</feature>
<reference evidence="2 3" key="1">
    <citation type="journal article" date="2012" name="Eukaryot. Cell">
        <title>Draft genome sequence of CBS 2479, the standard type strain of Trichosporon asahii.</title>
        <authorList>
            <person name="Yang R.Y."/>
            <person name="Li H.T."/>
            <person name="Zhu H."/>
            <person name="Zhou G.P."/>
            <person name="Wang M."/>
            <person name="Wang L."/>
        </authorList>
    </citation>
    <scope>NUCLEOTIDE SEQUENCE [LARGE SCALE GENOMIC DNA]</scope>
    <source>
        <strain evidence="3">ATCC 90039 / CBS 2479 / JCM 2466 / KCTC 7840 / NCYC 2677 / UAMH 7654</strain>
    </source>
</reference>
<proteinExistence type="predicted"/>
<evidence type="ECO:0000313" key="2">
    <source>
        <dbReference type="EMBL" id="EJT46851.1"/>
    </source>
</evidence>
<feature type="compositionally biased region" description="Basic and acidic residues" evidence="1">
    <location>
        <begin position="367"/>
        <end position="377"/>
    </location>
</feature>
<feature type="compositionally biased region" description="Polar residues" evidence="1">
    <location>
        <begin position="293"/>
        <end position="302"/>
    </location>
</feature>
<feature type="region of interest" description="Disordered" evidence="1">
    <location>
        <begin position="1"/>
        <end position="101"/>
    </location>
</feature>
<organism evidence="2 3">
    <name type="scientific">Trichosporon asahii var. asahii (strain ATCC 90039 / CBS 2479 / JCM 2466 / KCTC 7840 / NBRC 103889/ NCYC 2677 / UAMH 7654)</name>
    <name type="common">Yeast</name>
    <dbReference type="NCBI Taxonomy" id="1186058"/>
    <lineage>
        <taxon>Eukaryota</taxon>
        <taxon>Fungi</taxon>
        <taxon>Dikarya</taxon>
        <taxon>Basidiomycota</taxon>
        <taxon>Agaricomycotina</taxon>
        <taxon>Tremellomycetes</taxon>
        <taxon>Trichosporonales</taxon>
        <taxon>Trichosporonaceae</taxon>
        <taxon>Trichosporon</taxon>
    </lineage>
</organism>
<feature type="compositionally biased region" description="Pro residues" evidence="1">
    <location>
        <begin position="236"/>
        <end position="257"/>
    </location>
</feature>
<dbReference type="KEGG" id="tasa:A1Q1_04402"/>
<gene>
    <name evidence="2" type="ORF">A1Q1_04402</name>
</gene>
<evidence type="ECO:0000256" key="1">
    <source>
        <dbReference type="SAM" id="MobiDB-lite"/>
    </source>
</evidence>
<feature type="compositionally biased region" description="Polar residues" evidence="1">
    <location>
        <begin position="264"/>
        <end position="280"/>
    </location>
</feature>
<dbReference type="AlphaFoldDB" id="J5SPT6"/>
<feature type="compositionally biased region" description="Pro residues" evidence="1">
    <location>
        <begin position="24"/>
        <end position="35"/>
    </location>
</feature>
<dbReference type="OrthoDB" id="10690065at2759"/>
<dbReference type="RefSeq" id="XP_014178243.1">
    <property type="nucleotide sequence ID" value="XM_014322768.1"/>
</dbReference>
<dbReference type="HOGENOM" id="CLU_025463_0_0_1"/>
<feature type="compositionally biased region" description="Basic and acidic residues" evidence="1">
    <location>
        <begin position="153"/>
        <end position="162"/>
    </location>
</feature>
<feature type="compositionally biased region" description="Basic and acidic residues" evidence="1">
    <location>
        <begin position="36"/>
        <end position="45"/>
    </location>
</feature>
<feature type="compositionally biased region" description="Polar residues" evidence="1">
    <location>
        <begin position="85"/>
        <end position="100"/>
    </location>
</feature>
<feature type="compositionally biased region" description="Low complexity" evidence="1">
    <location>
        <begin position="281"/>
        <end position="292"/>
    </location>
</feature>
<dbReference type="GeneID" id="25987915"/>
<dbReference type="EMBL" id="ALBS01000274">
    <property type="protein sequence ID" value="EJT46851.1"/>
    <property type="molecule type" value="Genomic_DNA"/>
</dbReference>
<feature type="compositionally biased region" description="Low complexity" evidence="1">
    <location>
        <begin position="176"/>
        <end position="185"/>
    </location>
</feature>
<dbReference type="VEuPathDB" id="FungiDB:A1Q1_04402"/>
<feature type="compositionally biased region" description="Low complexity" evidence="1">
    <location>
        <begin position="462"/>
        <end position="481"/>
    </location>
</feature>